<keyword evidence="4" id="KW-0722">Serine protease inhibitor</keyword>
<feature type="domain" description="Kazal-like" evidence="11">
    <location>
        <begin position="99"/>
        <end position="153"/>
    </location>
</feature>
<dbReference type="Gene3D" id="2.60.120.200">
    <property type="match status" value="1"/>
</dbReference>
<protein>
    <submittedName>
        <fullName evidence="12">Agrin</fullName>
    </submittedName>
</protein>
<dbReference type="FunFam" id="2.10.25.10:FF:000134">
    <property type="entry name" value="Transmembrane agrin"/>
    <property type="match status" value="1"/>
</dbReference>
<gene>
    <name evidence="12" type="primary">Agrn</name>
    <name evidence="12" type="ORF">EVAR_9330_1</name>
</gene>
<dbReference type="SUPFAM" id="SSF100895">
    <property type="entry name" value="Kazal-type serine protease inhibitors"/>
    <property type="match status" value="8"/>
</dbReference>
<name>A0A4C1TMP9_EUMVA</name>
<feature type="disulfide bond" evidence="7">
    <location>
        <begin position="721"/>
        <end position="733"/>
    </location>
</feature>
<dbReference type="PANTHER" id="PTHR10913">
    <property type="entry name" value="FOLLISTATIN-RELATED"/>
    <property type="match status" value="1"/>
</dbReference>
<keyword evidence="2" id="KW-0677">Repeat</keyword>
<feature type="disulfide bond" evidence="7">
    <location>
        <begin position="689"/>
        <end position="698"/>
    </location>
</feature>
<dbReference type="Gene3D" id="3.30.60.30">
    <property type="match status" value="8"/>
</dbReference>
<evidence type="ECO:0000256" key="1">
    <source>
        <dbReference type="ARBA" id="ARBA00022690"/>
    </source>
</evidence>
<dbReference type="PANTHER" id="PTHR10913:SF45">
    <property type="entry name" value="FOLLISTATIN, ISOFORM A-RELATED"/>
    <property type="match status" value="1"/>
</dbReference>
<feature type="disulfide bond" evidence="7">
    <location>
        <begin position="669"/>
        <end position="681"/>
    </location>
</feature>
<dbReference type="SMART" id="SM00180">
    <property type="entry name" value="EGF_Lam"/>
    <property type="match status" value="2"/>
</dbReference>
<dbReference type="InterPro" id="IPR050653">
    <property type="entry name" value="Prot_Inhib_GrowthFact_Antg"/>
</dbReference>
<evidence type="ECO:0000256" key="4">
    <source>
        <dbReference type="ARBA" id="ARBA00022900"/>
    </source>
</evidence>
<feature type="disulfide bond" evidence="7">
    <location>
        <begin position="723"/>
        <end position="740"/>
    </location>
</feature>
<evidence type="ECO:0000256" key="7">
    <source>
        <dbReference type="PROSITE-ProRule" id="PRU00460"/>
    </source>
</evidence>
<keyword evidence="6" id="KW-0325">Glycoprotein</keyword>
<dbReference type="SMART" id="SM00282">
    <property type="entry name" value="LamG"/>
    <property type="match status" value="1"/>
</dbReference>
<keyword evidence="5 7" id="KW-1015">Disulfide bond</keyword>
<evidence type="ECO:0000256" key="8">
    <source>
        <dbReference type="SAM" id="MobiDB-lite"/>
    </source>
</evidence>
<dbReference type="InterPro" id="IPR013320">
    <property type="entry name" value="ConA-like_dom_sf"/>
</dbReference>
<feature type="region of interest" description="Disordered" evidence="8">
    <location>
        <begin position="851"/>
        <end position="875"/>
    </location>
</feature>
<dbReference type="FunFam" id="3.30.60.30:FF:000040">
    <property type="entry name" value="Agrin, putative"/>
    <property type="match status" value="1"/>
</dbReference>
<dbReference type="SMART" id="SM00274">
    <property type="entry name" value="FOLN"/>
    <property type="match status" value="7"/>
</dbReference>
<evidence type="ECO:0000313" key="12">
    <source>
        <dbReference type="EMBL" id="GBP15556.1"/>
    </source>
</evidence>
<sequence length="1107" mass="119854">MADVPDPCRGVTCEPGAQCRPAADGRGYTCECPLACPSYGDHEGARALCADDARDYPGECEMRRAACETNTNITFKYYGKCDPCAGVTCPDPEVCQLDERRAPACRCAEPCPLEFSPVCASDGKTYSNECQMHRESCRARKQLRIIFKGQCSSGVNPCAEVECRHGAECRVEASGAVCACPPPCEPVLRPVCGSDGRTHDSDCELRRAACLLGRDLRVLHAGACGSNGVCAGRVCPHGGECVSAGGRGVCRCPRCSSEFAPVCGSDGISYGNRCQLQLEACRHRRDVNVLYDGPCRIFWVHVVLPSLLLCLALACAFLSAVHGCENKKCEFYAICESDGVSEASCVCPKHCEDGTETEEVCGSDNRTYSSVCSLRDTSCRERRRLHVRHMGSCESCASVECPSGTWCARGACACAAPCAEAERDPVCSNIGRTYPHECALQRAACEARMRGEPPIRVAYYGECNDAQDENGTSAGTNKSSKIIDLSNEIRASEELTEQSTAEVGTGTAVCARVQCAYEATCAVDSNGQPRCACLFDCAAATASSSTPVCASDLRLYPTLCHMKLEACRRQEDLRLRPLPLCRGLEFRPCGDDEPLMELEGRPLDCGGGPRRKDCPPGSYCHHTAKAARCCRKDKAVEEKKGCQDSWHGCCADGVTPARGPGGVGCPAQCGCHRLGSMSERCDESGQCECRLGVGGAKCDRCQPGYWGLPRIGNGHTGCIPCGCSAFGSVREDCEQMTGRCVCKPGIQGQKCTVCSNHEHTLGPNGCFDPEATQLPATSCEHMTCYFGAWCSIHGGIATCECTTTECDSAPPVAVCGSDGRSYLSACHLRAHACRTQNDIVVQAFGPCAEEPNVRRGSRSAPASQLEKKKKPASPERRIRHRQYVCYENVTRRRNEFDGCSRKKNDDWSKDLEEYFIYDDEISSREQEVPLFDSRSRVTIHKRLLANHFDIWVEISTVCSHGTILSAVGMKDYLWLGLLEGNVALKMDAGSGPLELRVGKVRSDIKSWISVRRYRKDAILRLGSTTVKGSTPGRMKSLDVEPYVYVGRHPENITQLWGKSRGLGGFVGCVHRLRVSGADIIPPSPGHSFVSHGLRPCTAHNLAQLVCS</sequence>
<keyword evidence="7" id="KW-0424">Laminin EGF-like domain</keyword>
<evidence type="ECO:0000313" key="13">
    <source>
        <dbReference type="Proteomes" id="UP000299102"/>
    </source>
</evidence>
<feature type="domain" description="Kazal-like" evidence="11">
    <location>
        <begin position="24"/>
        <end position="83"/>
    </location>
</feature>
<feature type="domain" description="Kazal-like" evidence="11">
    <location>
        <begin position="413"/>
        <end position="465"/>
    </location>
</feature>
<dbReference type="CDD" id="cd00104">
    <property type="entry name" value="KAZAL_FS"/>
    <property type="match status" value="7"/>
</dbReference>
<dbReference type="FunFam" id="3.30.60.30:FF:000024">
    <property type="entry name" value="Transmembrane agrin"/>
    <property type="match status" value="3"/>
</dbReference>
<dbReference type="GO" id="GO:0030154">
    <property type="term" value="P:cell differentiation"/>
    <property type="evidence" value="ECO:0007669"/>
    <property type="project" value="UniProtKB-KW"/>
</dbReference>
<keyword evidence="13" id="KW-1185">Reference proteome</keyword>
<dbReference type="InterPro" id="IPR036058">
    <property type="entry name" value="Kazal_dom_sf"/>
</dbReference>
<dbReference type="SMART" id="SM00057">
    <property type="entry name" value="FIMAC"/>
    <property type="match status" value="5"/>
</dbReference>
<keyword evidence="3" id="KW-0221">Differentiation</keyword>
<evidence type="ECO:0000256" key="6">
    <source>
        <dbReference type="ARBA" id="ARBA00023180"/>
    </source>
</evidence>
<evidence type="ECO:0000259" key="9">
    <source>
        <dbReference type="PROSITE" id="PS50025"/>
    </source>
</evidence>
<feature type="domain" description="Laminin EGF-like" evidence="10">
    <location>
        <begin position="721"/>
        <end position="768"/>
    </location>
</feature>
<dbReference type="AlphaFoldDB" id="A0A4C1TMP9"/>
<dbReference type="PROSITE" id="PS51465">
    <property type="entry name" value="KAZAL_2"/>
    <property type="match status" value="7"/>
</dbReference>
<dbReference type="PROSITE" id="PS01248">
    <property type="entry name" value="EGF_LAM_1"/>
    <property type="match status" value="1"/>
</dbReference>
<dbReference type="Pfam" id="PF07648">
    <property type="entry name" value="Kazal_2"/>
    <property type="match status" value="8"/>
</dbReference>
<dbReference type="GO" id="GO:0005576">
    <property type="term" value="C:extracellular region"/>
    <property type="evidence" value="ECO:0007669"/>
    <property type="project" value="TreeGrafter"/>
</dbReference>
<dbReference type="GO" id="GO:0048513">
    <property type="term" value="P:animal organ development"/>
    <property type="evidence" value="ECO:0007669"/>
    <property type="project" value="UniProtKB-ARBA"/>
</dbReference>
<organism evidence="12 13">
    <name type="scientific">Eumeta variegata</name>
    <name type="common">Bagworm moth</name>
    <name type="synonym">Eumeta japonica</name>
    <dbReference type="NCBI Taxonomy" id="151549"/>
    <lineage>
        <taxon>Eukaryota</taxon>
        <taxon>Metazoa</taxon>
        <taxon>Ecdysozoa</taxon>
        <taxon>Arthropoda</taxon>
        <taxon>Hexapoda</taxon>
        <taxon>Insecta</taxon>
        <taxon>Pterygota</taxon>
        <taxon>Neoptera</taxon>
        <taxon>Endopterygota</taxon>
        <taxon>Lepidoptera</taxon>
        <taxon>Glossata</taxon>
        <taxon>Ditrysia</taxon>
        <taxon>Tineoidea</taxon>
        <taxon>Psychidae</taxon>
        <taxon>Oiketicinae</taxon>
        <taxon>Eumeta</taxon>
    </lineage>
</organism>
<dbReference type="Pfam" id="PF02210">
    <property type="entry name" value="Laminin_G_2"/>
    <property type="match status" value="1"/>
</dbReference>
<feature type="domain" description="Kazal-like" evidence="11">
    <location>
        <begin position="800"/>
        <end position="849"/>
    </location>
</feature>
<evidence type="ECO:0000256" key="5">
    <source>
        <dbReference type="ARBA" id="ARBA00023157"/>
    </source>
</evidence>
<dbReference type="InterPro" id="IPR003645">
    <property type="entry name" value="Fol_N"/>
</dbReference>
<dbReference type="STRING" id="151549.A0A4C1TMP9"/>
<comment type="caution">
    <text evidence="7">Lacks conserved residue(s) required for the propagation of feature annotation.</text>
</comment>
<dbReference type="Gene3D" id="2.10.25.10">
    <property type="entry name" value="Laminin"/>
    <property type="match status" value="2"/>
</dbReference>
<feature type="domain" description="Kazal-like" evidence="11">
    <location>
        <begin position="244"/>
        <end position="297"/>
    </location>
</feature>
<dbReference type="SMART" id="SM00280">
    <property type="entry name" value="KAZAL"/>
    <property type="match status" value="8"/>
</dbReference>
<dbReference type="SUPFAM" id="SSF49899">
    <property type="entry name" value="Concanavalin A-like lectins/glucanases"/>
    <property type="match status" value="1"/>
</dbReference>
<dbReference type="InterPro" id="IPR002049">
    <property type="entry name" value="LE_dom"/>
</dbReference>
<proteinExistence type="predicted"/>
<feature type="domain" description="Laminin EGF-like" evidence="10">
    <location>
        <begin position="669"/>
        <end position="720"/>
    </location>
</feature>
<dbReference type="Proteomes" id="UP000299102">
    <property type="component" value="Unassembled WGS sequence"/>
</dbReference>
<dbReference type="SUPFAM" id="SSF57196">
    <property type="entry name" value="EGF/Laminin"/>
    <property type="match status" value="1"/>
</dbReference>
<dbReference type="Pfam" id="PF00053">
    <property type="entry name" value="EGF_laminin"/>
    <property type="match status" value="2"/>
</dbReference>
<evidence type="ECO:0000256" key="2">
    <source>
        <dbReference type="ARBA" id="ARBA00022737"/>
    </source>
</evidence>
<dbReference type="PROSITE" id="PS50025">
    <property type="entry name" value="LAM_G_DOMAIN"/>
    <property type="match status" value="1"/>
</dbReference>
<evidence type="ECO:0000259" key="10">
    <source>
        <dbReference type="PROSITE" id="PS50027"/>
    </source>
</evidence>
<reference evidence="12 13" key="1">
    <citation type="journal article" date="2019" name="Commun. Biol.">
        <title>The bagworm genome reveals a unique fibroin gene that provides high tensile strength.</title>
        <authorList>
            <person name="Kono N."/>
            <person name="Nakamura H."/>
            <person name="Ohtoshi R."/>
            <person name="Tomita M."/>
            <person name="Numata K."/>
            <person name="Arakawa K."/>
        </authorList>
    </citation>
    <scope>NUCLEOTIDE SEQUENCE [LARGE SCALE GENOMIC DNA]</scope>
</reference>
<dbReference type="CDD" id="cd00110">
    <property type="entry name" value="LamG"/>
    <property type="match status" value="1"/>
</dbReference>
<dbReference type="InterPro" id="IPR002350">
    <property type="entry name" value="Kazal_dom"/>
</dbReference>
<dbReference type="PROSITE" id="PS50027">
    <property type="entry name" value="EGF_LAM_2"/>
    <property type="match status" value="2"/>
</dbReference>
<dbReference type="GO" id="GO:0048731">
    <property type="term" value="P:system development"/>
    <property type="evidence" value="ECO:0007669"/>
    <property type="project" value="UniProtKB-ARBA"/>
</dbReference>
<feature type="domain" description="Kazal-like" evidence="11">
    <location>
        <begin position="172"/>
        <end position="226"/>
    </location>
</feature>
<evidence type="ECO:0000259" key="11">
    <source>
        <dbReference type="PROSITE" id="PS51465"/>
    </source>
</evidence>
<feature type="domain" description="Kazal-like" evidence="11">
    <location>
        <begin position="346"/>
        <end position="395"/>
    </location>
</feature>
<keyword evidence="1" id="KW-0646">Protease inhibitor</keyword>
<accession>A0A4C1TMP9</accession>
<feature type="domain" description="Laminin G" evidence="9">
    <location>
        <begin position="918"/>
        <end position="1096"/>
    </location>
</feature>
<dbReference type="OrthoDB" id="88467at2759"/>
<dbReference type="CDD" id="cd00055">
    <property type="entry name" value="EGF_Lam"/>
    <property type="match status" value="2"/>
</dbReference>
<dbReference type="InterPro" id="IPR001791">
    <property type="entry name" value="Laminin_G"/>
</dbReference>
<dbReference type="InterPro" id="IPR003884">
    <property type="entry name" value="FacI_MAC"/>
</dbReference>
<dbReference type="FunFam" id="2.10.25.10:FF:000180">
    <property type="entry name" value="Netrin G2"/>
    <property type="match status" value="1"/>
</dbReference>
<evidence type="ECO:0000256" key="3">
    <source>
        <dbReference type="ARBA" id="ARBA00022782"/>
    </source>
</evidence>
<feature type="disulfide bond" evidence="7">
    <location>
        <begin position="742"/>
        <end position="751"/>
    </location>
</feature>
<comment type="caution">
    <text evidence="12">The sequence shown here is derived from an EMBL/GenBank/DDBJ whole genome shotgun (WGS) entry which is preliminary data.</text>
</comment>
<dbReference type="EMBL" id="BGZK01000072">
    <property type="protein sequence ID" value="GBP15556.1"/>
    <property type="molecule type" value="Genomic_DNA"/>
</dbReference>